<accession>A0A5J5C6L4</accession>
<reference evidence="3 4" key="1">
    <citation type="submission" date="2019-08" db="EMBL/GenBank/DDBJ databases">
        <title>A chromosome-level genome assembly, high-density linkage maps, and genome scans reveal the genomic architecture of hybrid incompatibilities underlying speciation via character displacement in darters (Percidae: Etheostominae).</title>
        <authorList>
            <person name="Moran R.L."/>
            <person name="Catchen J.M."/>
            <person name="Fuller R.C."/>
        </authorList>
    </citation>
    <scope>NUCLEOTIDE SEQUENCE [LARGE SCALE GENOMIC DNA]</scope>
    <source>
        <strain evidence="3">EspeVRDwgs_2016</strain>
        <tissue evidence="3">Muscle</tissue>
    </source>
</reference>
<evidence type="ECO:0000256" key="1">
    <source>
        <dbReference type="PROSITE-ProRule" id="PRU00152"/>
    </source>
</evidence>
<keyword evidence="4" id="KW-1185">Reference proteome</keyword>
<dbReference type="Proteomes" id="UP000327493">
    <property type="component" value="Unassembled WGS sequence"/>
</dbReference>
<dbReference type="PROSITE" id="PS50095">
    <property type="entry name" value="PLAT"/>
    <property type="match status" value="1"/>
</dbReference>
<dbReference type="AlphaFoldDB" id="A0A5J5C6L4"/>
<evidence type="ECO:0000313" key="3">
    <source>
        <dbReference type="EMBL" id="KAA8577387.1"/>
    </source>
</evidence>
<evidence type="ECO:0000313" key="4">
    <source>
        <dbReference type="Proteomes" id="UP000327493"/>
    </source>
</evidence>
<protein>
    <recommendedName>
        <fullName evidence="2">PLAT domain-containing protein</fullName>
    </recommendedName>
</protein>
<comment type="caution">
    <text evidence="3">The sequence shown here is derived from an EMBL/GenBank/DDBJ whole genome shotgun (WGS) entry which is preliminary data.</text>
</comment>
<dbReference type="EMBL" id="VOFY01002925">
    <property type="protein sequence ID" value="KAA8577387.1"/>
    <property type="molecule type" value="Genomic_DNA"/>
</dbReference>
<feature type="domain" description="PLAT" evidence="2">
    <location>
        <begin position="2"/>
        <end position="75"/>
    </location>
</feature>
<comment type="caution">
    <text evidence="1">Lacks conserved residue(s) required for the propagation of feature annotation.</text>
</comment>
<dbReference type="InterPro" id="IPR036392">
    <property type="entry name" value="PLAT/LH2_dom_sf"/>
</dbReference>
<dbReference type="Gene3D" id="2.60.60.20">
    <property type="entry name" value="PLAT/LH2 domain"/>
    <property type="match status" value="1"/>
</dbReference>
<name>A0A5J5C6L4_9PERO</name>
<dbReference type="SUPFAM" id="SSF49723">
    <property type="entry name" value="Lipase/lipooxygenase domain (PLAT/LH2 domain)"/>
    <property type="match status" value="1"/>
</dbReference>
<proteinExistence type="predicted"/>
<sequence>MANYELTLSDGNLARAGTRDNISIKLVGEDGESEREWLMGASSVTSGKGLVILCLPCLHGKLVLIELDKQSLHCS</sequence>
<gene>
    <name evidence="3" type="ORF">FQN60_002447</name>
</gene>
<dbReference type="InterPro" id="IPR001024">
    <property type="entry name" value="PLAT/LH2_dom"/>
</dbReference>
<organism evidence="3 4">
    <name type="scientific">Etheostoma spectabile</name>
    <name type="common">orangethroat darter</name>
    <dbReference type="NCBI Taxonomy" id="54343"/>
    <lineage>
        <taxon>Eukaryota</taxon>
        <taxon>Metazoa</taxon>
        <taxon>Chordata</taxon>
        <taxon>Craniata</taxon>
        <taxon>Vertebrata</taxon>
        <taxon>Euteleostomi</taxon>
        <taxon>Actinopterygii</taxon>
        <taxon>Neopterygii</taxon>
        <taxon>Teleostei</taxon>
        <taxon>Neoteleostei</taxon>
        <taxon>Acanthomorphata</taxon>
        <taxon>Eupercaria</taxon>
        <taxon>Perciformes</taxon>
        <taxon>Percoidei</taxon>
        <taxon>Percidae</taxon>
        <taxon>Etheostomatinae</taxon>
        <taxon>Etheostoma</taxon>
    </lineage>
</organism>
<evidence type="ECO:0000259" key="2">
    <source>
        <dbReference type="PROSITE" id="PS50095"/>
    </source>
</evidence>